<comment type="catalytic activity">
    <reaction evidence="4">
        <text>alpha,alpha-trehalose 6-phosphate + H2O = alpha,alpha-trehalose + phosphate</text>
        <dbReference type="Rhea" id="RHEA:23420"/>
        <dbReference type="ChEBI" id="CHEBI:15377"/>
        <dbReference type="ChEBI" id="CHEBI:16551"/>
        <dbReference type="ChEBI" id="CHEBI:43474"/>
        <dbReference type="ChEBI" id="CHEBI:58429"/>
        <dbReference type="EC" id="3.1.3.12"/>
    </reaction>
</comment>
<dbReference type="Gene3D" id="3.40.50.1000">
    <property type="entry name" value="HAD superfamily/HAD-like"/>
    <property type="match status" value="1"/>
</dbReference>
<keyword evidence="4" id="KW-0479">Metal-binding</keyword>
<accession>A0A975G1H2</accession>
<evidence type="ECO:0000313" key="5">
    <source>
        <dbReference type="EMBL" id="QUD88823.1"/>
    </source>
</evidence>
<name>A0A975G1H2_9CAUL</name>
<dbReference type="Gene3D" id="3.30.70.1020">
    <property type="entry name" value="Trehalose-6-phosphate phosphatase related protein, domain 2"/>
    <property type="match status" value="1"/>
</dbReference>
<dbReference type="CDD" id="cd01627">
    <property type="entry name" value="HAD_TPP"/>
    <property type="match status" value="1"/>
</dbReference>
<keyword evidence="4" id="KW-0460">Magnesium</keyword>
<dbReference type="AlphaFoldDB" id="A0A975G1H2"/>
<dbReference type="PANTHER" id="PTHR43768">
    <property type="entry name" value="TREHALOSE 6-PHOSPHATE PHOSPHATASE"/>
    <property type="match status" value="1"/>
</dbReference>
<proteinExistence type="inferred from homology"/>
<comment type="cofactor">
    <cofactor evidence="4">
        <name>Mg(2+)</name>
        <dbReference type="ChEBI" id="CHEBI:18420"/>
    </cofactor>
</comment>
<comment type="pathway">
    <text evidence="1 4">Glycan biosynthesis; trehalose biosynthesis.</text>
</comment>
<keyword evidence="6" id="KW-1185">Reference proteome</keyword>
<dbReference type="KEGG" id="caul:KCG34_02730"/>
<dbReference type="EMBL" id="CP073078">
    <property type="protein sequence ID" value="QUD88823.1"/>
    <property type="molecule type" value="Genomic_DNA"/>
</dbReference>
<reference evidence="5" key="1">
    <citation type="submission" date="2021-04" db="EMBL/GenBank/DDBJ databases">
        <title>The complete genome sequence of Caulobacter sp. S6.</title>
        <authorList>
            <person name="Tang Y."/>
            <person name="Ouyang W."/>
            <person name="Liu Q."/>
            <person name="Huang B."/>
            <person name="Guo Z."/>
            <person name="Lei P."/>
        </authorList>
    </citation>
    <scope>NUCLEOTIDE SEQUENCE</scope>
    <source>
        <strain evidence="5">S6</strain>
    </source>
</reference>
<dbReference type="GO" id="GO:0046872">
    <property type="term" value="F:metal ion binding"/>
    <property type="evidence" value="ECO:0007669"/>
    <property type="project" value="UniProtKB-KW"/>
</dbReference>
<dbReference type="EC" id="3.1.3.12" evidence="4"/>
<evidence type="ECO:0000256" key="1">
    <source>
        <dbReference type="ARBA" id="ARBA00005199"/>
    </source>
</evidence>
<dbReference type="NCBIfam" id="TIGR00685">
    <property type="entry name" value="T6PP"/>
    <property type="match status" value="1"/>
</dbReference>
<dbReference type="GO" id="GO:0005992">
    <property type="term" value="P:trehalose biosynthetic process"/>
    <property type="evidence" value="ECO:0007669"/>
    <property type="project" value="InterPro"/>
</dbReference>
<dbReference type="Proteomes" id="UP000676409">
    <property type="component" value="Chromosome"/>
</dbReference>
<dbReference type="InterPro" id="IPR044651">
    <property type="entry name" value="OTSB-like"/>
</dbReference>
<evidence type="ECO:0000256" key="4">
    <source>
        <dbReference type="RuleBase" id="RU361117"/>
    </source>
</evidence>
<evidence type="ECO:0000313" key="6">
    <source>
        <dbReference type="Proteomes" id="UP000676409"/>
    </source>
</evidence>
<evidence type="ECO:0000256" key="2">
    <source>
        <dbReference type="ARBA" id="ARBA00008770"/>
    </source>
</evidence>
<evidence type="ECO:0000256" key="3">
    <source>
        <dbReference type="ARBA" id="ARBA00022801"/>
    </source>
</evidence>
<dbReference type="InterPro" id="IPR003337">
    <property type="entry name" value="Trehalose_PPase"/>
</dbReference>
<protein>
    <recommendedName>
        <fullName evidence="4">Trehalose 6-phosphate phosphatase</fullName>
        <ecNumber evidence="4">3.1.3.12</ecNumber>
    </recommendedName>
</protein>
<gene>
    <name evidence="5" type="primary">otsB</name>
    <name evidence="5" type="ORF">KCG34_02730</name>
</gene>
<dbReference type="InterPro" id="IPR006379">
    <property type="entry name" value="HAD-SF_hydro_IIB"/>
</dbReference>
<dbReference type="NCBIfam" id="TIGR01484">
    <property type="entry name" value="HAD-SF-IIB"/>
    <property type="match status" value="1"/>
</dbReference>
<dbReference type="InterPro" id="IPR023214">
    <property type="entry name" value="HAD_sf"/>
</dbReference>
<dbReference type="InterPro" id="IPR036412">
    <property type="entry name" value="HAD-like_sf"/>
</dbReference>
<organism evidence="5 6">
    <name type="scientific">Phenylobacterium montanum</name>
    <dbReference type="NCBI Taxonomy" id="2823693"/>
    <lineage>
        <taxon>Bacteria</taxon>
        <taxon>Pseudomonadati</taxon>
        <taxon>Pseudomonadota</taxon>
        <taxon>Alphaproteobacteria</taxon>
        <taxon>Caulobacterales</taxon>
        <taxon>Caulobacteraceae</taxon>
        <taxon>Phenylobacterium</taxon>
    </lineage>
</organism>
<dbReference type="PANTHER" id="PTHR43768:SF3">
    <property type="entry name" value="TREHALOSE 6-PHOSPHATE PHOSPHATASE"/>
    <property type="match status" value="1"/>
</dbReference>
<dbReference type="Pfam" id="PF02358">
    <property type="entry name" value="Trehalose_PPase"/>
    <property type="match status" value="1"/>
</dbReference>
<sequence>MTRTLLTPPPPLDVSRTALFADLDGTLAEIRPRPEDVGPDPARAKILAELGERLDGALAIVSGRSLDELDRILGGVPPAVSATHGLVRRGADGGVVSIETEPIPDWVLERLRKACQQRAGLLLENKRVSAALHFRAAPNLAEFCVELAEVLARESGMTVQPGDMVVELRPPGATKAEAVTAFMAEAPFAGRRPIFVGDDLTDEDGFAGAERLGGHGVIVGPRRPTRARYALADVEAVLAWLSPEA</sequence>
<dbReference type="GO" id="GO:0004805">
    <property type="term" value="F:trehalose-phosphatase activity"/>
    <property type="evidence" value="ECO:0007669"/>
    <property type="project" value="UniProtKB-EC"/>
</dbReference>
<dbReference type="SUPFAM" id="SSF56784">
    <property type="entry name" value="HAD-like"/>
    <property type="match status" value="1"/>
</dbReference>
<dbReference type="RefSeq" id="WP_211938873.1">
    <property type="nucleotide sequence ID" value="NZ_CP073078.1"/>
</dbReference>
<keyword evidence="3 4" id="KW-0378">Hydrolase</keyword>
<comment type="similarity">
    <text evidence="2 4">Belongs to the trehalose phosphatase family.</text>
</comment>
<comment type="function">
    <text evidence="4">Removes the phosphate from trehalose 6-phosphate to produce free trehalose.</text>
</comment>